<evidence type="ECO:0000313" key="1">
    <source>
        <dbReference type="EMBL" id="KAF5184201.1"/>
    </source>
</evidence>
<dbReference type="PANTHER" id="PTHR47294:SF6">
    <property type="entry name" value="HMA DOMAIN-CONTAINING PROTEIN"/>
    <property type="match status" value="1"/>
</dbReference>
<dbReference type="OrthoDB" id="1649273at2759"/>
<keyword evidence="2" id="KW-1185">Reference proteome</keyword>
<sequence length="116" mass="12923">MLRKQAKEQVGSFGLKKSSMSLLPPTTSLASIESLSMPQVHEIVISADLRCVECQKKVCDVISRTTGTESMVVNISEKKVILTYKSEVKKSSSKVVAIKKNSTLHIFRNFLYMIKS</sequence>
<dbReference type="AlphaFoldDB" id="A0A7J6VHI7"/>
<dbReference type="EMBL" id="JABWDY010032416">
    <property type="protein sequence ID" value="KAF5184201.1"/>
    <property type="molecule type" value="Genomic_DNA"/>
</dbReference>
<reference evidence="1 2" key="1">
    <citation type="submission" date="2020-06" db="EMBL/GenBank/DDBJ databases">
        <title>Transcriptomic and genomic resources for Thalictrum thalictroides and T. hernandezii: Facilitating candidate gene discovery in an emerging model plant lineage.</title>
        <authorList>
            <person name="Arias T."/>
            <person name="Riano-Pachon D.M."/>
            <person name="Di Stilio V.S."/>
        </authorList>
    </citation>
    <scope>NUCLEOTIDE SEQUENCE [LARGE SCALE GENOMIC DNA]</scope>
    <source>
        <strain evidence="2">cv. WT478/WT964</strain>
        <tissue evidence="1">Leaves</tissue>
    </source>
</reference>
<organism evidence="1 2">
    <name type="scientific">Thalictrum thalictroides</name>
    <name type="common">Rue-anemone</name>
    <name type="synonym">Anemone thalictroides</name>
    <dbReference type="NCBI Taxonomy" id="46969"/>
    <lineage>
        <taxon>Eukaryota</taxon>
        <taxon>Viridiplantae</taxon>
        <taxon>Streptophyta</taxon>
        <taxon>Embryophyta</taxon>
        <taxon>Tracheophyta</taxon>
        <taxon>Spermatophyta</taxon>
        <taxon>Magnoliopsida</taxon>
        <taxon>Ranunculales</taxon>
        <taxon>Ranunculaceae</taxon>
        <taxon>Thalictroideae</taxon>
        <taxon>Thalictrum</taxon>
    </lineage>
</organism>
<name>A0A7J6VHI7_THATH</name>
<accession>A0A7J6VHI7</accession>
<proteinExistence type="predicted"/>
<dbReference type="Proteomes" id="UP000554482">
    <property type="component" value="Unassembled WGS sequence"/>
</dbReference>
<protein>
    <submittedName>
        <fullName evidence="1">Uncharacterized protein</fullName>
    </submittedName>
</protein>
<dbReference type="PANTHER" id="PTHR47294">
    <property type="entry name" value="OS08G0431150 PROTEIN"/>
    <property type="match status" value="1"/>
</dbReference>
<comment type="caution">
    <text evidence="1">The sequence shown here is derived from an EMBL/GenBank/DDBJ whole genome shotgun (WGS) entry which is preliminary data.</text>
</comment>
<gene>
    <name evidence="1" type="ORF">FRX31_026206</name>
</gene>
<evidence type="ECO:0000313" key="2">
    <source>
        <dbReference type="Proteomes" id="UP000554482"/>
    </source>
</evidence>